<dbReference type="InterPro" id="IPR036388">
    <property type="entry name" value="WH-like_DNA-bd_sf"/>
</dbReference>
<keyword evidence="2" id="KW-0238">DNA-binding</keyword>
<organism evidence="5 6">
    <name type="scientific">Ammonicoccus fulvus</name>
    <dbReference type="NCBI Taxonomy" id="3138240"/>
    <lineage>
        <taxon>Bacteria</taxon>
        <taxon>Bacillati</taxon>
        <taxon>Actinomycetota</taxon>
        <taxon>Actinomycetes</taxon>
        <taxon>Propionibacteriales</taxon>
        <taxon>Propionibacteriaceae</taxon>
        <taxon>Ammonicoccus</taxon>
    </lineage>
</organism>
<keyword evidence="6" id="KW-1185">Reference proteome</keyword>
<dbReference type="CDD" id="cd07377">
    <property type="entry name" value="WHTH_GntR"/>
    <property type="match status" value="1"/>
</dbReference>
<accession>A0ABZ3FLK9</accession>
<evidence type="ECO:0000259" key="4">
    <source>
        <dbReference type="PROSITE" id="PS50949"/>
    </source>
</evidence>
<dbReference type="EMBL" id="CP154795">
    <property type="protein sequence ID" value="XAN06020.1"/>
    <property type="molecule type" value="Genomic_DNA"/>
</dbReference>
<evidence type="ECO:0000256" key="3">
    <source>
        <dbReference type="ARBA" id="ARBA00023163"/>
    </source>
</evidence>
<dbReference type="PANTHER" id="PTHR44846">
    <property type="entry name" value="MANNOSYL-D-GLYCERATE TRANSPORT/METABOLISM SYSTEM REPRESSOR MNGR-RELATED"/>
    <property type="match status" value="1"/>
</dbReference>
<dbReference type="InterPro" id="IPR050679">
    <property type="entry name" value="Bact_HTH_transcr_reg"/>
</dbReference>
<feature type="domain" description="HTH gntR-type" evidence="4">
    <location>
        <begin position="16"/>
        <end position="83"/>
    </location>
</feature>
<dbReference type="Gene3D" id="3.40.1410.10">
    <property type="entry name" value="Chorismate lyase-like"/>
    <property type="match status" value="1"/>
</dbReference>
<dbReference type="InterPro" id="IPR011663">
    <property type="entry name" value="UTRA"/>
</dbReference>
<reference evidence="5 6" key="1">
    <citation type="submission" date="2024-04" db="EMBL/GenBank/DDBJ databases">
        <title>Isolation of an actinomycete strain from pig manure.</title>
        <authorList>
            <person name="Gong T."/>
            <person name="Yu Z."/>
            <person name="An M."/>
            <person name="Wei C."/>
            <person name="Yang W."/>
            <person name="Liu L."/>
        </authorList>
    </citation>
    <scope>NUCLEOTIDE SEQUENCE [LARGE SCALE GENOMIC DNA]</scope>
    <source>
        <strain evidence="5 6">ZF39</strain>
    </source>
</reference>
<keyword evidence="1" id="KW-0805">Transcription regulation</keyword>
<evidence type="ECO:0000313" key="5">
    <source>
        <dbReference type="EMBL" id="XAN06020.1"/>
    </source>
</evidence>
<dbReference type="InterPro" id="IPR028978">
    <property type="entry name" value="Chorismate_lyase_/UTRA_dom_sf"/>
</dbReference>
<dbReference type="PROSITE" id="PS50949">
    <property type="entry name" value="HTH_GNTR"/>
    <property type="match status" value="1"/>
</dbReference>
<dbReference type="Pfam" id="PF07702">
    <property type="entry name" value="UTRA"/>
    <property type="match status" value="1"/>
</dbReference>
<evidence type="ECO:0000313" key="6">
    <source>
        <dbReference type="Proteomes" id="UP001442841"/>
    </source>
</evidence>
<dbReference type="PANTHER" id="PTHR44846:SF1">
    <property type="entry name" value="MANNOSYL-D-GLYCERATE TRANSPORT_METABOLISM SYSTEM REPRESSOR MNGR-RELATED"/>
    <property type="match status" value="1"/>
</dbReference>
<gene>
    <name evidence="5" type="ORF">AADG42_01420</name>
</gene>
<evidence type="ECO:0000256" key="1">
    <source>
        <dbReference type="ARBA" id="ARBA00023015"/>
    </source>
</evidence>
<name>A0ABZ3FLK9_9ACTN</name>
<keyword evidence="3" id="KW-0804">Transcription</keyword>
<protein>
    <submittedName>
        <fullName evidence="5">GntR family transcriptional regulator</fullName>
    </submittedName>
</protein>
<dbReference type="Pfam" id="PF00392">
    <property type="entry name" value="GntR"/>
    <property type="match status" value="1"/>
</dbReference>
<dbReference type="InterPro" id="IPR000524">
    <property type="entry name" value="Tscrpt_reg_HTH_GntR"/>
</dbReference>
<dbReference type="SUPFAM" id="SSF64288">
    <property type="entry name" value="Chorismate lyase-like"/>
    <property type="match status" value="1"/>
</dbReference>
<dbReference type="Proteomes" id="UP001442841">
    <property type="component" value="Chromosome"/>
</dbReference>
<dbReference type="SMART" id="SM00866">
    <property type="entry name" value="UTRA"/>
    <property type="match status" value="1"/>
</dbReference>
<dbReference type="PRINTS" id="PR00035">
    <property type="entry name" value="HTHGNTR"/>
</dbReference>
<dbReference type="RefSeq" id="WP_425307457.1">
    <property type="nucleotide sequence ID" value="NZ_CP154795.1"/>
</dbReference>
<evidence type="ECO:0000256" key="2">
    <source>
        <dbReference type="ARBA" id="ARBA00023125"/>
    </source>
</evidence>
<dbReference type="SUPFAM" id="SSF46785">
    <property type="entry name" value="Winged helix' DNA-binding domain"/>
    <property type="match status" value="1"/>
</dbReference>
<proteinExistence type="predicted"/>
<dbReference type="SMART" id="SM00345">
    <property type="entry name" value="HTH_GNTR"/>
    <property type="match status" value="1"/>
</dbReference>
<dbReference type="Gene3D" id="1.10.10.10">
    <property type="entry name" value="Winged helix-like DNA-binding domain superfamily/Winged helix DNA-binding domain"/>
    <property type="match status" value="1"/>
</dbReference>
<dbReference type="InterPro" id="IPR036390">
    <property type="entry name" value="WH_DNA-bd_sf"/>
</dbReference>
<sequence length="248" mass="27761">MDAHDHPTDYSSVLLTTKRARVRHLLETQVICDLRPGEAIPSERELVRRLEVSRVTVRHAIEDLVAEGRLEKSHGRGTFVTGPRIESRLHLMSFSREMRARGLEPQTRVLDACEVPAVVTVAERLGLEAGTPVVRVERLRLADGNPMAHETGFYPAASFPGLLELDLSSLYDIFARHYGKRVTSGEQEIRAEAADTAQANVLGIPRRAPLLVQERVTFAGKETIEFATSHYRGDRYRLQMDLTPSGSR</sequence>